<proteinExistence type="predicted"/>
<evidence type="ECO:0000313" key="3">
    <source>
        <dbReference type="Proteomes" id="UP000287247"/>
    </source>
</evidence>
<comment type="caution">
    <text evidence="2">The sequence shown here is derived from an EMBL/GenBank/DDBJ whole genome shotgun (WGS) entry which is preliminary data.</text>
</comment>
<dbReference type="AlphaFoldDB" id="A0A401IBT4"/>
<name>A0A401IBT4_APHSA</name>
<dbReference type="Proteomes" id="UP000287247">
    <property type="component" value="Unassembled WGS sequence"/>
</dbReference>
<dbReference type="SUPFAM" id="SSF53254">
    <property type="entry name" value="Phosphoglycerate mutase-like"/>
    <property type="match status" value="2"/>
</dbReference>
<reference evidence="3" key="1">
    <citation type="submission" date="2017-05" db="EMBL/GenBank/DDBJ databases">
        <title>Physiological properties and genetic analysis related to exopolysaccharide production of fresh-water unicellular cyanobacterium Aphanothece sacrum, Suizenji Nori, that has been cultured as a food source in Japan.</title>
        <authorList>
            <person name="Kanesaki Y."/>
            <person name="Yoshikawa S."/>
            <person name="Ohki K."/>
        </authorList>
    </citation>
    <scope>NUCLEOTIDE SEQUENCE [LARGE SCALE GENOMIC DNA]</scope>
    <source>
        <strain evidence="3">FPU1</strain>
    </source>
</reference>
<dbReference type="Gene3D" id="3.40.50.1240">
    <property type="entry name" value="Phosphoglycerate mutase-like"/>
    <property type="match status" value="2"/>
</dbReference>
<sequence>MATRVIIVRHGQSSYNAQKRIQGRTDYSVLTEKGIQDAQTLGNTLSLLPIDGIYCSPLQRAKQTAEIIQNCFSEPPNLLPTEQLLEIDLPLWEKLPKQEVKEKFPTEYACWKERPHEFKMVLSSEEENREHFPVLSLYEQVEDFWKNLLSQHQNQTILIVAHNGVNRCLIMNAVGIPPSHYHSIQQSNCGINILNFTGAWGDPVQLESLNQTSHLGIPIPPPRSDNNRLRLLLVRHGETQWNRESRFQGIRDIPLNENGKAQGQKAADFLKDIPLNFGVSSPLLRPKETAEIILQYHPEITLDLQPQLQEICHGLWEGKLETEIENDFPGLLQQWKDAPETVQMPEGENLQQVWDRAIACWQELVKKYSDLNDSAIGIVVAHDAINKVILCYLLGLEPANFWNIKQGNGGVSVIDYPNGIDSSPVLQAINLTTHLGSGVLDKTAAGAL</sequence>
<organism evidence="2 3">
    <name type="scientific">Aphanothece sacrum FPU1</name>
    <dbReference type="NCBI Taxonomy" id="1920663"/>
    <lineage>
        <taxon>Bacteria</taxon>
        <taxon>Bacillati</taxon>
        <taxon>Cyanobacteriota</taxon>
        <taxon>Cyanophyceae</taxon>
        <taxon>Oscillatoriophycideae</taxon>
        <taxon>Chroococcales</taxon>
        <taxon>Aphanothecaceae</taxon>
        <taxon>Aphanothece</taxon>
    </lineage>
</organism>
<dbReference type="SMART" id="SM00855">
    <property type="entry name" value="PGAM"/>
    <property type="match status" value="2"/>
</dbReference>
<dbReference type="InterPro" id="IPR001345">
    <property type="entry name" value="PG/BPGM_mutase_AS"/>
</dbReference>
<dbReference type="RefSeq" id="WP_124974339.1">
    <property type="nucleotide sequence ID" value="NZ_BDQK01000001.1"/>
</dbReference>
<dbReference type="GO" id="GO:0016791">
    <property type="term" value="F:phosphatase activity"/>
    <property type="evidence" value="ECO:0007669"/>
    <property type="project" value="TreeGrafter"/>
</dbReference>
<dbReference type="PANTHER" id="PTHR48100">
    <property type="entry name" value="BROAD-SPECIFICITY PHOSPHATASE YOR283W-RELATED"/>
    <property type="match status" value="1"/>
</dbReference>
<dbReference type="Pfam" id="PF00300">
    <property type="entry name" value="His_Phos_1"/>
    <property type="match status" value="2"/>
</dbReference>
<feature type="binding site" evidence="1">
    <location>
        <begin position="235"/>
        <end position="242"/>
    </location>
    <ligand>
        <name>substrate</name>
    </ligand>
</feature>
<accession>A0A401IBT4</accession>
<dbReference type="OrthoDB" id="9781415at2"/>
<feature type="binding site" evidence="1">
    <location>
        <position position="285"/>
    </location>
    <ligand>
        <name>substrate</name>
    </ligand>
</feature>
<evidence type="ECO:0000256" key="1">
    <source>
        <dbReference type="PIRSR" id="PIRSR613078-2"/>
    </source>
</evidence>
<gene>
    <name evidence="2" type="ORF">AsFPU1_0098</name>
</gene>
<dbReference type="PROSITE" id="PS00175">
    <property type="entry name" value="PG_MUTASE"/>
    <property type="match status" value="2"/>
</dbReference>
<dbReference type="CDD" id="cd07067">
    <property type="entry name" value="HP_PGM_like"/>
    <property type="match status" value="2"/>
</dbReference>
<dbReference type="InterPro" id="IPR050275">
    <property type="entry name" value="PGM_Phosphatase"/>
</dbReference>
<evidence type="ECO:0000313" key="2">
    <source>
        <dbReference type="EMBL" id="GBF78709.1"/>
    </source>
</evidence>
<protein>
    <submittedName>
        <fullName evidence="2">Phosphoglycerate mutase</fullName>
    </submittedName>
</protein>
<dbReference type="EMBL" id="BDQK01000001">
    <property type="protein sequence ID" value="GBF78709.1"/>
    <property type="molecule type" value="Genomic_DNA"/>
</dbReference>
<keyword evidence="3" id="KW-1185">Reference proteome</keyword>
<dbReference type="InterPro" id="IPR029033">
    <property type="entry name" value="His_PPase_superfam"/>
</dbReference>
<dbReference type="InterPro" id="IPR013078">
    <property type="entry name" value="His_Pase_superF_clade-1"/>
</dbReference>
<dbReference type="PANTHER" id="PTHR48100:SF10">
    <property type="entry name" value="2-CARBOXY-D-ARABINITOL-1-PHOSPHATASE-RELATED"/>
    <property type="match status" value="1"/>
</dbReference>